<dbReference type="InterPro" id="IPR011991">
    <property type="entry name" value="ArsR-like_HTH"/>
</dbReference>
<dbReference type="InterPro" id="IPR036388">
    <property type="entry name" value="WH-like_DNA-bd_sf"/>
</dbReference>
<dbReference type="SUPFAM" id="SSF46785">
    <property type="entry name" value="Winged helix' DNA-binding domain"/>
    <property type="match status" value="1"/>
</dbReference>
<dbReference type="CDD" id="cd00090">
    <property type="entry name" value="HTH_ARSR"/>
    <property type="match status" value="1"/>
</dbReference>
<evidence type="ECO:0000313" key="5">
    <source>
        <dbReference type="EMBL" id="KFI49702.1"/>
    </source>
</evidence>
<evidence type="ECO:0000256" key="1">
    <source>
        <dbReference type="ARBA" id="ARBA00023015"/>
    </source>
</evidence>
<keyword evidence="2" id="KW-0238">DNA-binding</keyword>
<comment type="caution">
    <text evidence="5">The sequence shown here is derived from an EMBL/GenBank/DDBJ whole genome shotgun (WGS) entry which is preliminary data.</text>
</comment>
<dbReference type="STRING" id="1437608.GCA_000771645_00851"/>
<dbReference type="PANTHER" id="PTHR33154">
    <property type="entry name" value="TRANSCRIPTIONAL REGULATOR, ARSR FAMILY"/>
    <property type="match status" value="1"/>
</dbReference>
<keyword evidence="6" id="KW-1185">Reference proteome</keyword>
<dbReference type="EMBL" id="JGYN01000021">
    <property type="protein sequence ID" value="KFI49702.1"/>
    <property type="molecule type" value="Genomic_DNA"/>
</dbReference>
<dbReference type="SMART" id="SM00418">
    <property type="entry name" value="HTH_ARSR"/>
    <property type="match status" value="1"/>
</dbReference>
<evidence type="ECO:0000256" key="2">
    <source>
        <dbReference type="ARBA" id="ARBA00023125"/>
    </source>
</evidence>
<dbReference type="GO" id="GO:0003677">
    <property type="term" value="F:DNA binding"/>
    <property type="evidence" value="ECO:0007669"/>
    <property type="project" value="UniProtKB-KW"/>
</dbReference>
<dbReference type="InterPro" id="IPR051081">
    <property type="entry name" value="HTH_MetalResp_TranReg"/>
</dbReference>
<organism evidence="5 6">
    <name type="scientific">Bifidobacterium biavatii DSM 23969</name>
    <dbReference type="NCBI Taxonomy" id="1437608"/>
    <lineage>
        <taxon>Bacteria</taxon>
        <taxon>Bacillati</taxon>
        <taxon>Actinomycetota</taxon>
        <taxon>Actinomycetes</taxon>
        <taxon>Bifidobacteriales</taxon>
        <taxon>Bifidobacteriaceae</taxon>
        <taxon>Bifidobacterium</taxon>
    </lineage>
</organism>
<dbReference type="PANTHER" id="PTHR33154:SF15">
    <property type="entry name" value="REGULATORY PROTEIN ARSR"/>
    <property type="match status" value="1"/>
</dbReference>
<feature type="domain" description="HTH arsR-type" evidence="4">
    <location>
        <begin position="11"/>
        <end position="142"/>
    </location>
</feature>
<dbReference type="RefSeq" id="WP_051923912.1">
    <property type="nucleotide sequence ID" value="NZ_JDUU01000018.1"/>
</dbReference>
<dbReference type="Pfam" id="PF12840">
    <property type="entry name" value="HTH_20"/>
    <property type="match status" value="1"/>
</dbReference>
<proteinExistence type="predicted"/>
<dbReference type="PRINTS" id="PR00778">
    <property type="entry name" value="HTHARSR"/>
</dbReference>
<dbReference type="InterPro" id="IPR036390">
    <property type="entry name" value="WH_DNA-bd_sf"/>
</dbReference>
<name>A0A086ZT52_9BIFI</name>
<dbReference type="Gene3D" id="1.10.10.10">
    <property type="entry name" value="Winged helix-like DNA-binding domain superfamily/Winged helix DNA-binding domain"/>
    <property type="match status" value="1"/>
</dbReference>
<evidence type="ECO:0000313" key="6">
    <source>
        <dbReference type="Proteomes" id="UP000029108"/>
    </source>
</evidence>
<keyword evidence="1" id="KW-0805">Transcription regulation</keyword>
<gene>
    <name evidence="5" type="ORF">BBIA_1237</name>
</gene>
<dbReference type="GO" id="GO:0003700">
    <property type="term" value="F:DNA-binding transcription factor activity"/>
    <property type="evidence" value="ECO:0007669"/>
    <property type="project" value="InterPro"/>
</dbReference>
<accession>A0A086ZT52</accession>
<protein>
    <submittedName>
        <fullName evidence="5">Transcriptional regulator</fullName>
    </submittedName>
</protein>
<dbReference type="AlphaFoldDB" id="A0A086ZT52"/>
<evidence type="ECO:0000256" key="3">
    <source>
        <dbReference type="ARBA" id="ARBA00023163"/>
    </source>
</evidence>
<reference evidence="5 6" key="1">
    <citation type="submission" date="2014-03" db="EMBL/GenBank/DDBJ databases">
        <title>Genomics of Bifidobacteria.</title>
        <authorList>
            <person name="Ventura M."/>
            <person name="Milani C."/>
            <person name="Lugli G.A."/>
        </authorList>
    </citation>
    <scope>NUCLEOTIDE SEQUENCE [LARGE SCALE GENOMIC DNA]</scope>
    <source>
        <strain evidence="5 6">DSM 23969</strain>
    </source>
</reference>
<dbReference type="OrthoDB" id="7945987at2"/>
<sequence>MTNTRHHADLTQLRAVSHPTRIRIMNMMEPGKACTVGDIAERIGESAGTISYHLRQLAKAGLVEQVPSPDGDARKSCWQASTPKLIVNADGDTDQASVEALAQSASTATTEARLRYYRAESSLPEPWRHSLDSMSIIRLTDEEFSQMQQELLTVANKWINTVGDRHTEGDGSEQVMVALSAFRYLA</sequence>
<evidence type="ECO:0000259" key="4">
    <source>
        <dbReference type="SMART" id="SM00418"/>
    </source>
</evidence>
<dbReference type="InterPro" id="IPR001845">
    <property type="entry name" value="HTH_ArsR_DNA-bd_dom"/>
</dbReference>
<dbReference type="eggNOG" id="COG0640">
    <property type="taxonomic scope" value="Bacteria"/>
</dbReference>
<dbReference type="Proteomes" id="UP000029108">
    <property type="component" value="Unassembled WGS sequence"/>
</dbReference>
<keyword evidence="3" id="KW-0804">Transcription</keyword>